<proteinExistence type="predicted"/>
<dbReference type="EMBL" id="MN739613">
    <property type="protein sequence ID" value="QHT15871.1"/>
    <property type="molecule type" value="Genomic_DNA"/>
</dbReference>
<dbReference type="GO" id="GO:0031102">
    <property type="term" value="P:neuron projection regeneration"/>
    <property type="evidence" value="ECO:0007669"/>
    <property type="project" value="TreeGrafter"/>
</dbReference>
<dbReference type="InterPro" id="IPR001611">
    <property type="entry name" value="Leu-rich_rpt"/>
</dbReference>
<evidence type="ECO:0000313" key="3">
    <source>
        <dbReference type="EMBL" id="QHT15871.1"/>
    </source>
</evidence>
<protein>
    <recommendedName>
        <fullName evidence="4">Leucine-rich repeat domain-containing protein</fullName>
    </recommendedName>
</protein>
<dbReference type="InterPro" id="IPR032675">
    <property type="entry name" value="LRR_dom_sf"/>
</dbReference>
<dbReference type="SMART" id="SM00364">
    <property type="entry name" value="LRR_BAC"/>
    <property type="match status" value="6"/>
</dbReference>
<accession>A0A6C0DHG7</accession>
<reference evidence="3" key="1">
    <citation type="journal article" date="2020" name="Nature">
        <title>Giant virus diversity and host interactions through global metagenomics.</title>
        <authorList>
            <person name="Schulz F."/>
            <person name="Roux S."/>
            <person name="Paez-Espino D."/>
            <person name="Jungbluth S."/>
            <person name="Walsh D.A."/>
            <person name="Denef V.J."/>
            <person name="McMahon K.D."/>
            <person name="Konstantinidis K.T."/>
            <person name="Eloe-Fadrosh E.A."/>
            <person name="Kyrpides N.C."/>
            <person name="Woyke T."/>
        </authorList>
    </citation>
    <scope>NUCLEOTIDE SEQUENCE</scope>
    <source>
        <strain evidence="3">GVMAG-M-3300023174-176</strain>
    </source>
</reference>
<dbReference type="AlphaFoldDB" id="A0A6C0DHG7"/>
<evidence type="ECO:0008006" key="4">
    <source>
        <dbReference type="Google" id="ProtNLM"/>
    </source>
</evidence>
<dbReference type="SUPFAM" id="SSF52058">
    <property type="entry name" value="L domain-like"/>
    <property type="match status" value="1"/>
</dbReference>
<name>A0A6C0DHG7_9ZZZZ</name>
<dbReference type="Gene3D" id="3.80.10.10">
    <property type="entry name" value="Ribonuclease Inhibitor"/>
    <property type="match status" value="1"/>
</dbReference>
<keyword evidence="1" id="KW-0433">Leucine-rich repeat</keyword>
<dbReference type="PANTHER" id="PTHR47114">
    <property type="match status" value="1"/>
</dbReference>
<sequence>MSQAYRHFLEFDPIYKREYLNINWANKRQLEHTGDGRSVEELIATLEIPPHIHKMVCSGLDLNQIPDVRPQITHLDLSHNQFRTFKTPDHLIELQISHNPLVTLFLNEGLKHLLCNRTTLRALPSLPSTLEVLGSFSNPSLSDLPPLPPSLVYLSCSNCSITGLPELPETLETLACDYNFLPVLPPLPPNLKHLNAAHNRLLTLPPIPASCVKLEVAFNRLTELPDLPEAVKSLWIIGNPVAQTFTSETLKFNTYYNYWMK</sequence>
<dbReference type="PROSITE" id="PS51450">
    <property type="entry name" value="LRR"/>
    <property type="match status" value="1"/>
</dbReference>
<dbReference type="PANTHER" id="PTHR47114:SF2">
    <property type="entry name" value="OLIGODENDROCYTE-MYELIN GLYCOPROTEIN"/>
    <property type="match status" value="1"/>
</dbReference>
<keyword evidence="2" id="KW-0677">Repeat</keyword>
<evidence type="ECO:0000256" key="1">
    <source>
        <dbReference type="ARBA" id="ARBA00022614"/>
    </source>
</evidence>
<evidence type="ECO:0000256" key="2">
    <source>
        <dbReference type="ARBA" id="ARBA00022737"/>
    </source>
</evidence>
<dbReference type="Pfam" id="PF00560">
    <property type="entry name" value="LRR_1"/>
    <property type="match status" value="3"/>
</dbReference>
<organism evidence="3">
    <name type="scientific">viral metagenome</name>
    <dbReference type="NCBI Taxonomy" id="1070528"/>
    <lineage>
        <taxon>unclassified sequences</taxon>
        <taxon>metagenomes</taxon>
        <taxon>organismal metagenomes</taxon>
    </lineage>
</organism>
<dbReference type="InterPro" id="IPR051071">
    <property type="entry name" value="LRR-bact_E3_ubiq_ligases"/>
</dbReference>